<dbReference type="Pfam" id="PF02926">
    <property type="entry name" value="THUMP"/>
    <property type="match status" value="1"/>
</dbReference>
<evidence type="ECO:0000259" key="2">
    <source>
        <dbReference type="PROSITE" id="PS51165"/>
    </source>
</evidence>
<organism evidence="3 4">
    <name type="scientific">Herpetosiphon gulosus</name>
    <dbReference type="NCBI Taxonomy" id="1973496"/>
    <lineage>
        <taxon>Bacteria</taxon>
        <taxon>Bacillati</taxon>
        <taxon>Chloroflexota</taxon>
        <taxon>Chloroflexia</taxon>
        <taxon>Herpetosiphonales</taxon>
        <taxon>Herpetosiphonaceae</taxon>
        <taxon>Herpetosiphon</taxon>
    </lineage>
</organism>
<dbReference type="GO" id="GO:0008168">
    <property type="term" value="F:methyltransferase activity"/>
    <property type="evidence" value="ECO:0007669"/>
    <property type="project" value="UniProtKB-KW"/>
</dbReference>
<dbReference type="Pfam" id="PF01728">
    <property type="entry name" value="FtsJ"/>
    <property type="match status" value="1"/>
</dbReference>
<dbReference type="InterPro" id="IPR029063">
    <property type="entry name" value="SAM-dependent_MTases_sf"/>
</dbReference>
<evidence type="ECO:0000313" key="4">
    <source>
        <dbReference type="Proteomes" id="UP001428290"/>
    </source>
</evidence>
<dbReference type="InterPro" id="IPR002877">
    <property type="entry name" value="RNA_MeTrfase_FtsJ_dom"/>
</dbReference>
<keyword evidence="1" id="KW-0694">RNA-binding</keyword>
<evidence type="ECO:0000256" key="1">
    <source>
        <dbReference type="PROSITE-ProRule" id="PRU00529"/>
    </source>
</evidence>
<dbReference type="Gene3D" id="3.40.50.150">
    <property type="entry name" value="Vaccinia Virus protein VP39"/>
    <property type="match status" value="1"/>
</dbReference>
<name>A0ABP9X8K2_9CHLR</name>
<dbReference type="PROSITE" id="PS51165">
    <property type="entry name" value="THUMP"/>
    <property type="match status" value="1"/>
</dbReference>
<comment type="caution">
    <text evidence="3">The sequence shown here is derived from an EMBL/GenBank/DDBJ whole genome shotgun (WGS) entry which is preliminary data.</text>
</comment>
<dbReference type="SMART" id="SM00981">
    <property type="entry name" value="THUMP"/>
    <property type="match status" value="1"/>
</dbReference>
<dbReference type="SUPFAM" id="SSF143437">
    <property type="entry name" value="THUMP domain-like"/>
    <property type="match status" value="1"/>
</dbReference>
<accession>A0ABP9X8K2</accession>
<keyword evidence="3" id="KW-0808">Transferase</keyword>
<dbReference type="Gene3D" id="3.30.2130.30">
    <property type="match status" value="1"/>
</dbReference>
<sequence>MNWNGLDQGTFALCLLPFAFLGDFFVLETYRVLISAAPEMLEAAIDEIRFGEYGVAAQRLSPEVAMVELEQPLAEWQAALNKRPAIFVRHIAPVHRELMLDGTPDDLERLTQVALNLAPHLPARKPFAVQTRLLDEHVKLTRFEINQALAEAVSQVSGLPLDVRNPQGVLSVALSMDRAYLGVSTVEFNRSAWAGGAHRFAREQGQLSRAEFKLLEAQALFNIEWPDHGQALDLGAAPGGWTRILRRAGLPVVAIDPADLHPSLRYDQGVRHLQILAQRFLPTQERFTVIVNDMRIDARDSAWLMVDSANALTNDGLAVVTLKLPHEHSAQIAYHSLSILRTAYWVIGARQLFHNRSEVTAVLRKKHEKRPKPEQLPRD</sequence>
<gene>
    <name evidence="3" type="primary">rlmM</name>
    <name evidence="3" type="ORF">Hgul01_04699</name>
</gene>
<feature type="domain" description="THUMP" evidence="2">
    <location>
        <begin position="74"/>
        <end position="185"/>
    </location>
</feature>
<proteinExistence type="predicted"/>
<dbReference type="PANTHER" id="PTHR37524:SF2">
    <property type="entry name" value="RIBOSOMAL RNA METHYLTRANSFERASE FTSJ DOMAIN-CONTAINING PROTEIN"/>
    <property type="match status" value="1"/>
</dbReference>
<evidence type="ECO:0000313" key="3">
    <source>
        <dbReference type="EMBL" id="GAA5530875.1"/>
    </source>
</evidence>
<dbReference type="Proteomes" id="UP001428290">
    <property type="component" value="Unassembled WGS sequence"/>
</dbReference>
<protein>
    <submittedName>
        <fullName evidence="3">Ribosomal RNA large subunit methyltransferase M</fullName>
    </submittedName>
</protein>
<reference evidence="3 4" key="1">
    <citation type="submission" date="2024-02" db="EMBL/GenBank/DDBJ databases">
        <title>Herpetosiphon gulosus NBRC 112829.</title>
        <authorList>
            <person name="Ichikawa N."/>
            <person name="Katano-Makiyama Y."/>
            <person name="Hidaka K."/>
        </authorList>
    </citation>
    <scope>NUCLEOTIDE SEQUENCE [LARGE SCALE GENOMIC DNA]</scope>
    <source>
        <strain evidence="3 4">NBRC 112829</strain>
    </source>
</reference>
<keyword evidence="4" id="KW-1185">Reference proteome</keyword>
<dbReference type="GO" id="GO:0032259">
    <property type="term" value="P:methylation"/>
    <property type="evidence" value="ECO:0007669"/>
    <property type="project" value="UniProtKB-KW"/>
</dbReference>
<dbReference type="SUPFAM" id="SSF53335">
    <property type="entry name" value="S-adenosyl-L-methionine-dependent methyltransferases"/>
    <property type="match status" value="1"/>
</dbReference>
<dbReference type="PANTHER" id="PTHR37524">
    <property type="entry name" value="RIBOSOMAL RNA LARGE SUBUNIT METHYLTRANSFERASE M"/>
    <property type="match status" value="1"/>
</dbReference>
<dbReference type="EMBL" id="BAABRU010000026">
    <property type="protein sequence ID" value="GAA5530875.1"/>
    <property type="molecule type" value="Genomic_DNA"/>
</dbReference>
<dbReference type="InterPro" id="IPR004114">
    <property type="entry name" value="THUMP_dom"/>
</dbReference>
<keyword evidence="3" id="KW-0489">Methyltransferase</keyword>